<dbReference type="GO" id="GO:0022625">
    <property type="term" value="C:cytosolic large ribosomal subunit"/>
    <property type="evidence" value="ECO:0007669"/>
    <property type="project" value="TreeGrafter"/>
</dbReference>
<dbReference type="InterPro" id="IPR000206">
    <property type="entry name" value="Ribosomal_bL12"/>
</dbReference>
<dbReference type="Pfam" id="PF00542">
    <property type="entry name" value="Ribosomal_L12"/>
    <property type="match status" value="1"/>
</dbReference>
<accession>A0A2A6ZTV3</accession>
<evidence type="ECO:0000256" key="1">
    <source>
        <dbReference type="ARBA" id="ARBA00022980"/>
    </source>
</evidence>
<evidence type="ECO:0000313" key="5">
    <source>
        <dbReference type="EMBL" id="PDX70866.1"/>
    </source>
</evidence>
<evidence type="ECO:0000256" key="3">
    <source>
        <dbReference type="ARBA" id="ARBA00035412"/>
    </source>
</evidence>
<dbReference type="Proteomes" id="UP000221015">
    <property type="component" value="Unassembled WGS sequence"/>
</dbReference>
<evidence type="ECO:0000313" key="8">
    <source>
        <dbReference type="Proteomes" id="UP000221015"/>
    </source>
</evidence>
<dbReference type="GO" id="GO:0006412">
    <property type="term" value="P:translation"/>
    <property type="evidence" value="ECO:0007669"/>
    <property type="project" value="InterPro"/>
</dbReference>
<reference evidence="6" key="2">
    <citation type="submission" date="2017-07" db="EMBL/GenBank/DDBJ databases">
        <authorList>
            <person name="Sun Z.S."/>
            <person name="Albrecht U."/>
            <person name="Echele G."/>
            <person name="Lee C.C."/>
        </authorList>
    </citation>
    <scope>NUCLEOTIDE SEQUENCE</scope>
    <source>
        <strain evidence="6">CNCM I 4542</strain>
        <strain evidence="5">CNCM I 4546</strain>
    </source>
</reference>
<dbReference type="PANTHER" id="PTHR45987:SF4">
    <property type="entry name" value="LARGE RIBOSOMAL SUBUNIT PROTEIN BL12M"/>
    <property type="match status" value="1"/>
</dbReference>
<evidence type="ECO:0000256" key="2">
    <source>
        <dbReference type="ARBA" id="ARBA00023274"/>
    </source>
</evidence>
<gene>
    <name evidence="6" type="ORF">CGS50_013625</name>
    <name evidence="5" type="ORF">CGS55_16770</name>
</gene>
<keyword evidence="2" id="KW-0687">Ribonucleoprotein</keyword>
<dbReference type="GO" id="GO:0003735">
    <property type="term" value="F:structural constituent of ribosome"/>
    <property type="evidence" value="ECO:0007669"/>
    <property type="project" value="InterPro"/>
</dbReference>
<feature type="domain" description="Large ribosomal subunit protein bL12 C-terminal" evidence="4">
    <location>
        <begin position="15"/>
        <end position="80"/>
    </location>
</feature>
<dbReference type="EMBL" id="NMTV01000200">
    <property type="protein sequence ID" value="PDX70866.1"/>
    <property type="molecule type" value="Genomic_DNA"/>
</dbReference>
<dbReference type="InterPro" id="IPR014719">
    <property type="entry name" value="Ribosomal_bL12_C/ClpS-like"/>
</dbReference>
<dbReference type="Gene3D" id="3.30.1390.10">
    <property type="match status" value="1"/>
</dbReference>
<keyword evidence="1 6" id="KW-0689">Ribosomal protein</keyword>
<sequence>MATERTACIEEEKVDAILVRVGPGKMQVIKIIKEITGLDLKTTTDIVNGAPKAVKENISRDEAEKIKQKLESVGATIEVK</sequence>
<name>A0A2A6ZTV3_9FIRM</name>
<dbReference type="GO" id="GO:0003729">
    <property type="term" value="F:mRNA binding"/>
    <property type="evidence" value="ECO:0007669"/>
    <property type="project" value="TreeGrafter"/>
</dbReference>
<evidence type="ECO:0000313" key="6">
    <source>
        <dbReference type="EMBL" id="PLK28500.1"/>
    </source>
</evidence>
<evidence type="ECO:0000259" key="4">
    <source>
        <dbReference type="Pfam" id="PF00542"/>
    </source>
</evidence>
<protein>
    <recommendedName>
        <fullName evidence="3">50S ribosomal protein L7/L12</fullName>
    </recommendedName>
</protein>
<dbReference type="FunFam" id="3.30.1390.10:FF:000001">
    <property type="entry name" value="50S ribosomal protein L7/L12"/>
    <property type="match status" value="1"/>
</dbReference>
<reference evidence="7 8" key="1">
    <citation type="journal article" date="2017" name="Front. Microbiol.">
        <title>New Insights into the Diversity of the Genus Faecalibacterium.</title>
        <authorList>
            <person name="Benevides L."/>
            <person name="Burman S."/>
            <person name="Martin R."/>
            <person name="Robert V."/>
            <person name="Thomas M."/>
            <person name="Miquel S."/>
            <person name="Chain F."/>
            <person name="Sokol H."/>
            <person name="Bermudez-Humaran L.G."/>
            <person name="Morrison M."/>
            <person name="Langella P."/>
            <person name="Azevedo V.A."/>
            <person name="Chatel J.M."/>
            <person name="Soares S."/>
        </authorList>
    </citation>
    <scope>NUCLEOTIDE SEQUENCE [LARGE SCALE GENOMIC DNA]</scope>
    <source>
        <strain evidence="6 8">CNCM I 4542</strain>
        <strain evidence="5 7">CNCM I 4546</strain>
    </source>
</reference>
<dbReference type="Proteomes" id="UP000219901">
    <property type="component" value="Unassembled WGS sequence"/>
</dbReference>
<dbReference type="EMBL" id="NMTS02000102">
    <property type="protein sequence ID" value="PLK28500.1"/>
    <property type="molecule type" value="Genomic_DNA"/>
</dbReference>
<dbReference type="SUPFAM" id="SSF54736">
    <property type="entry name" value="ClpS-like"/>
    <property type="match status" value="1"/>
</dbReference>
<dbReference type="AlphaFoldDB" id="A0A2A6ZTV3"/>
<proteinExistence type="predicted"/>
<dbReference type="PANTHER" id="PTHR45987">
    <property type="entry name" value="39S RIBOSOMAL PROTEIN L12"/>
    <property type="match status" value="1"/>
</dbReference>
<dbReference type="InterPro" id="IPR013823">
    <property type="entry name" value="Ribosomal_bL12_C"/>
</dbReference>
<evidence type="ECO:0000313" key="7">
    <source>
        <dbReference type="Proteomes" id="UP000219901"/>
    </source>
</evidence>
<comment type="caution">
    <text evidence="6">The sequence shown here is derived from an EMBL/GenBank/DDBJ whole genome shotgun (WGS) entry which is preliminary data.</text>
</comment>
<organism evidence="6 8">
    <name type="scientific">Faecalibacterium prausnitzii</name>
    <dbReference type="NCBI Taxonomy" id="853"/>
    <lineage>
        <taxon>Bacteria</taxon>
        <taxon>Bacillati</taxon>
        <taxon>Bacillota</taxon>
        <taxon>Clostridia</taxon>
        <taxon>Eubacteriales</taxon>
        <taxon>Oscillospiraceae</taxon>
        <taxon>Faecalibacterium</taxon>
    </lineage>
</organism>